<evidence type="ECO:0000313" key="2">
    <source>
        <dbReference type="EMBL" id="KAF5740278.1"/>
    </source>
</evidence>
<protein>
    <submittedName>
        <fullName evidence="2">Uncharacterized protein</fullName>
    </submittedName>
</protein>
<reference evidence="2 3" key="1">
    <citation type="journal article" date="2020" name="Nat. Commun.">
        <title>Genome of Tripterygium wilfordii and identification of cytochrome P450 involved in triptolide biosynthesis.</title>
        <authorList>
            <person name="Tu L."/>
            <person name="Su P."/>
            <person name="Zhang Z."/>
            <person name="Gao L."/>
            <person name="Wang J."/>
            <person name="Hu T."/>
            <person name="Zhou J."/>
            <person name="Zhang Y."/>
            <person name="Zhao Y."/>
            <person name="Liu Y."/>
            <person name="Song Y."/>
            <person name="Tong Y."/>
            <person name="Lu Y."/>
            <person name="Yang J."/>
            <person name="Xu C."/>
            <person name="Jia M."/>
            <person name="Peters R.J."/>
            <person name="Huang L."/>
            <person name="Gao W."/>
        </authorList>
    </citation>
    <scope>NUCLEOTIDE SEQUENCE [LARGE SCALE GENOMIC DNA]</scope>
    <source>
        <strain evidence="3">cv. XIE 37</strain>
        <tissue evidence="2">Leaf</tissue>
    </source>
</reference>
<evidence type="ECO:0000256" key="1">
    <source>
        <dbReference type="SAM" id="MobiDB-lite"/>
    </source>
</evidence>
<dbReference type="InParanoid" id="A0A7J7D1Y1"/>
<dbReference type="EMBL" id="JAAARO010000011">
    <property type="protein sequence ID" value="KAF5740278.1"/>
    <property type="molecule type" value="Genomic_DNA"/>
</dbReference>
<accession>A0A7J7D1Y1</accession>
<evidence type="ECO:0000313" key="3">
    <source>
        <dbReference type="Proteomes" id="UP000593562"/>
    </source>
</evidence>
<proteinExistence type="predicted"/>
<dbReference type="PANTHER" id="PTHR36323:SF1">
    <property type="entry name" value="MYOTUBULARIN-LIKE PROTEIN"/>
    <property type="match status" value="1"/>
</dbReference>
<gene>
    <name evidence="2" type="ORF">HS088_TW11G00344</name>
</gene>
<keyword evidence="3" id="KW-1185">Reference proteome</keyword>
<dbReference type="FunCoup" id="A0A7J7D1Y1">
    <property type="interactions" value="102"/>
</dbReference>
<sequence>MGNGYNHRQTLHHLHHKNTFLPMLCSRPSIKDVAIPRWKKDRSSSSSNDPLSPKIDCMGQVKPNDKFNLGFHTSRKILVSTKNINSPVKYFKLKKIFSSKNYSVNTSSTSATPTTNNNRICRRRGASFNCGSGPKIVDGKENSGFVNLVEMDPPLPVIRKVKPTTDGGGGAAESLWKRRSGGVALQSLRLQEIQINRHGIEPTTV</sequence>
<dbReference type="PANTHER" id="PTHR36323">
    <property type="entry name" value="MYOTUBULARIN-LIKE PROTEIN"/>
    <property type="match status" value="1"/>
</dbReference>
<feature type="region of interest" description="Disordered" evidence="1">
    <location>
        <begin position="36"/>
        <end position="55"/>
    </location>
</feature>
<name>A0A7J7D1Y1_TRIWF</name>
<dbReference type="Proteomes" id="UP000593562">
    <property type="component" value="Unassembled WGS sequence"/>
</dbReference>
<organism evidence="2 3">
    <name type="scientific">Tripterygium wilfordii</name>
    <name type="common">Thunder God vine</name>
    <dbReference type="NCBI Taxonomy" id="458696"/>
    <lineage>
        <taxon>Eukaryota</taxon>
        <taxon>Viridiplantae</taxon>
        <taxon>Streptophyta</taxon>
        <taxon>Embryophyta</taxon>
        <taxon>Tracheophyta</taxon>
        <taxon>Spermatophyta</taxon>
        <taxon>Magnoliopsida</taxon>
        <taxon>eudicotyledons</taxon>
        <taxon>Gunneridae</taxon>
        <taxon>Pentapetalae</taxon>
        <taxon>rosids</taxon>
        <taxon>fabids</taxon>
        <taxon>Celastrales</taxon>
        <taxon>Celastraceae</taxon>
        <taxon>Tripterygium</taxon>
    </lineage>
</organism>
<comment type="caution">
    <text evidence="2">The sequence shown here is derived from an EMBL/GenBank/DDBJ whole genome shotgun (WGS) entry which is preliminary data.</text>
</comment>
<dbReference type="AlphaFoldDB" id="A0A7J7D1Y1"/>